<reference evidence="4 5" key="1">
    <citation type="journal article" date="2015" name="Stand. Genomic Sci.">
        <title>Genomic Encyclopedia of Bacterial and Archaeal Type Strains, Phase III: the genomes of soil and plant-associated and newly described type strains.</title>
        <authorList>
            <person name="Whitman W.B."/>
            <person name="Woyke T."/>
            <person name="Klenk H.P."/>
            <person name="Zhou Y."/>
            <person name="Lilburn T.G."/>
            <person name="Beck B.J."/>
            <person name="De Vos P."/>
            <person name="Vandamme P."/>
            <person name="Eisen J.A."/>
            <person name="Garrity G."/>
            <person name="Hugenholtz P."/>
            <person name="Kyrpides N.C."/>
        </authorList>
    </citation>
    <scope>NUCLEOTIDE SEQUENCE [LARGE SCALE GENOMIC DNA]</scope>
    <source>
        <strain evidence="4 5">CGMCC 1.7271</strain>
    </source>
</reference>
<sequence>MKRLFFLLMITVVTTPVWAQQGLSKISIQQSTHLPISSLKAFAEKPSFRGFSASYQYFINNQLSVGLTGGYSDFYQKKDRQTYTIGETEVSAVKSHSLQVVPFMLTAGYSKVKEGSLFQPYVNLGAGASFVNYEEWYGTLVDNEGGVKLSVSPAIGARIAFNKYSLAGMDLSVRYNFTSFKYSNIKNLQTVSLNLGIFFFAKN</sequence>
<feature type="signal peptide" evidence="2">
    <location>
        <begin position="1"/>
        <end position="19"/>
    </location>
</feature>
<evidence type="ECO:0000259" key="3">
    <source>
        <dbReference type="Pfam" id="PF13505"/>
    </source>
</evidence>
<dbReference type="OrthoDB" id="1094316at2"/>
<name>A0A562SE51_9BACT</name>
<comment type="caution">
    <text evidence="4">The sequence shown here is derived from an EMBL/GenBank/DDBJ whole genome shotgun (WGS) entry which is preliminary data.</text>
</comment>
<dbReference type="InterPro" id="IPR011250">
    <property type="entry name" value="OMP/PagP_B-barrel"/>
</dbReference>
<evidence type="ECO:0000256" key="1">
    <source>
        <dbReference type="ARBA" id="ARBA00022729"/>
    </source>
</evidence>
<dbReference type="Gene3D" id="2.40.160.20">
    <property type="match status" value="1"/>
</dbReference>
<dbReference type="RefSeq" id="WP_144888148.1">
    <property type="nucleotide sequence ID" value="NZ_VLLE01000006.1"/>
</dbReference>
<gene>
    <name evidence="4" type="ORF">IQ13_3787</name>
</gene>
<dbReference type="Proteomes" id="UP000316167">
    <property type="component" value="Unassembled WGS sequence"/>
</dbReference>
<evidence type="ECO:0000256" key="2">
    <source>
        <dbReference type="SAM" id="SignalP"/>
    </source>
</evidence>
<proteinExistence type="predicted"/>
<feature type="domain" description="Outer membrane protein beta-barrel" evidence="3">
    <location>
        <begin position="6"/>
        <end position="197"/>
    </location>
</feature>
<feature type="chain" id="PRO_5022190130" evidence="2">
    <location>
        <begin position="20"/>
        <end position="203"/>
    </location>
</feature>
<dbReference type="Pfam" id="PF13505">
    <property type="entry name" value="OMP_b-brl"/>
    <property type="match status" value="1"/>
</dbReference>
<dbReference type="EMBL" id="VLLE01000006">
    <property type="protein sequence ID" value="TWI79383.1"/>
    <property type="molecule type" value="Genomic_DNA"/>
</dbReference>
<keyword evidence="1 2" id="KW-0732">Signal</keyword>
<evidence type="ECO:0000313" key="4">
    <source>
        <dbReference type="EMBL" id="TWI79383.1"/>
    </source>
</evidence>
<organism evidence="4 5">
    <name type="scientific">Lacibacter cauensis</name>
    <dbReference type="NCBI Taxonomy" id="510947"/>
    <lineage>
        <taxon>Bacteria</taxon>
        <taxon>Pseudomonadati</taxon>
        <taxon>Bacteroidota</taxon>
        <taxon>Chitinophagia</taxon>
        <taxon>Chitinophagales</taxon>
        <taxon>Chitinophagaceae</taxon>
        <taxon>Lacibacter</taxon>
    </lineage>
</organism>
<evidence type="ECO:0000313" key="5">
    <source>
        <dbReference type="Proteomes" id="UP000316167"/>
    </source>
</evidence>
<protein>
    <submittedName>
        <fullName evidence="4">Outer membrane protein W</fullName>
    </submittedName>
</protein>
<keyword evidence="5" id="KW-1185">Reference proteome</keyword>
<dbReference type="InterPro" id="IPR027385">
    <property type="entry name" value="Beta-barrel_OMP"/>
</dbReference>
<dbReference type="SUPFAM" id="SSF56925">
    <property type="entry name" value="OMPA-like"/>
    <property type="match status" value="1"/>
</dbReference>
<accession>A0A562SE51</accession>
<dbReference type="AlphaFoldDB" id="A0A562SE51"/>